<dbReference type="Proteomes" id="UP000828941">
    <property type="component" value="Chromosome 2"/>
</dbReference>
<evidence type="ECO:0000313" key="1">
    <source>
        <dbReference type="EMBL" id="KAI4353310.1"/>
    </source>
</evidence>
<accession>A0ACB9PY76</accession>
<sequence>MGEAKQNPPLLCERVSSLPFFTAKRLVSCLSFQVKCFLALLFDNVREIRFLFLSFSVILPVFNISNFGKTTIQMAFV</sequence>
<organism evidence="1 2">
    <name type="scientific">Bauhinia variegata</name>
    <name type="common">Purple orchid tree</name>
    <name type="synonym">Phanera variegata</name>
    <dbReference type="NCBI Taxonomy" id="167791"/>
    <lineage>
        <taxon>Eukaryota</taxon>
        <taxon>Viridiplantae</taxon>
        <taxon>Streptophyta</taxon>
        <taxon>Embryophyta</taxon>
        <taxon>Tracheophyta</taxon>
        <taxon>Spermatophyta</taxon>
        <taxon>Magnoliopsida</taxon>
        <taxon>eudicotyledons</taxon>
        <taxon>Gunneridae</taxon>
        <taxon>Pentapetalae</taxon>
        <taxon>rosids</taxon>
        <taxon>fabids</taxon>
        <taxon>Fabales</taxon>
        <taxon>Fabaceae</taxon>
        <taxon>Cercidoideae</taxon>
        <taxon>Cercideae</taxon>
        <taxon>Bauhiniinae</taxon>
        <taxon>Bauhinia</taxon>
    </lineage>
</organism>
<comment type="caution">
    <text evidence="1">The sequence shown here is derived from an EMBL/GenBank/DDBJ whole genome shotgun (WGS) entry which is preliminary data.</text>
</comment>
<gene>
    <name evidence="1" type="ORF">L6164_002269</name>
</gene>
<reference evidence="1 2" key="1">
    <citation type="journal article" date="2022" name="DNA Res.">
        <title>Chromosomal-level genome assembly of the orchid tree Bauhinia variegata (Leguminosae; Cercidoideae) supports the allotetraploid origin hypothesis of Bauhinia.</title>
        <authorList>
            <person name="Zhong Y."/>
            <person name="Chen Y."/>
            <person name="Zheng D."/>
            <person name="Pang J."/>
            <person name="Liu Y."/>
            <person name="Luo S."/>
            <person name="Meng S."/>
            <person name="Qian L."/>
            <person name="Wei D."/>
            <person name="Dai S."/>
            <person name="Zhou R."/>
        </authorList>
    </citation>
    <scope>NUCLEOTIDE SEQUENCE [LARGE SCALE GENOMIC DNA]</scope>
    <source>
        <strain evidence="1">BV-YZ2020</strain>
    </source>
</reference>
<evidence type="ECO:0000313" key="2">
    <source>
        <dbReference type="Proteomes" id="UP000828941"/>
    </source>
</evidence>
<keyword evidence="2" id="KW-1185">Reference proteome</keyword>
<protein>
    <submittedName>
        <fullName evidence="1">Uncharacterized protein</fullName>
    </submittedName>
</protein>
<dbReference type="EMBL" id="CM039427">
    <property type="protein sequence ID" value="KAI4353310.1"/>
    <property type="molecule type" value="Genomic_DNA"/>
</dbReference>
<name>A0ACB9PY76_BAUVA</name>
<proteinExistence type="predicted"/>